<dbReference type="GO" id="GO:0050660">
    <property type="term" value="F:flavin adenine dinucleotide binding"/>
    <property type="evidence" value="ECO:0007669"/>
    <property type="project" value="InterPro"/>
</dbReference>
<name>A0A643F2A3_9HYPH</name>
<dbReference type="GO" id="GO:0004148">
    <property type="term" value="F:dihydrolipoyl dehydrogenase (NADH) activity"/>
    <property type="evidence" value="ECO:0007669"/>
    <property type="project" value="UniProtKB-EC"/>
</dbReference>
<reference evidence="17" key="1">
    <citation type="submission" date="2019-09" db="EMBL/GenBank/DDBJ databases">
        <title>Draft genome sequences of 48 bacterial type strains from the CCUG.</title>
        <authorList>
            <person name="Tunovic T."/>
            <person name="Pineiro-Iglesias B."/>
            <person name="Unosson C."/>
            <person name="Inganas E."/>
            <person name="Ohlen M."/>
            <person name="Cardew S."/>
            <person name="Jensie-Markopoulos S."/>
            <person name="Salva-Serra F."/>
            <person name="Jaen-Luchoro D."/>
            <person name="Karlsson R."/>
            <person name="Svensson-Stadler L."/>
            <person name="Chun J."/>
            <person name="Moore E."/>
        </authorList>
    </citation>
    <scope>NUCLEOTIDE SEQUENCE</scope>
    <source>
        <strain evidence="17">CCUG 50899</strain>
    </source>
</reference>
<dbReference type="SUPFAM" id="SSF55424">
    <property type="entry name" value="FAD/NAD-linked reductases, dimerisation (C-terminal) domain"/>
    <property type="match status" value="1"/>
</dbReference>
<evidence type="ECO:0000313" key="17">
    <source>
        <dbReference type="EMBL" id="KAB0572197.1"/>
    </source>
</evidence>
<feature type="binding site" evidence="12">
    <location>
        <begin position="182"/>
        <end position="189"/>
    </location>
    <ligand>
        <name>NAD(+)</name>
        <dbReference type="ChEBI" id="CHEBI:57540"/>
    </ligand>
</feature>
<sequence length="468" mass="49030">MSYDVVVIGTGPGGYVAAIKAAQLGLSVAVVEKRKTFGGTCLNVGCIPSKALLHASEVFAEAGHSFDTLGVEISKPKLNLEKMMAHKDATVKSNTSGVEFLFKKNKITPYIGTGKIVAKGKVSVTAEDGSVQEIEAKNIIIATGSDVAGIPGVKVDIDEKVILSSTGAIALDKVPGHLVVVGGGVIGLELGSVWARLGAKVTVVEYLDKVLGAMDGEVSKQFQRLLEKQGIVFKLGARVTGVEKAGKGAKVTFEPVKGGDAETIDADAVLISTGRRPYTDGLGLAEAGVNLDDRGRVAIDGHWRTNVEGIYAIGDVVQGPMLAHKAEDEGIAVAEIIAGQAGHVNFDVIPSVVYTQPEVASVGKTEEELKAAGIEYKIGKFPFTANGRARAMLHTDGFVKILADKATDRVLGAHILGYNAGEMIHELAVLMEFGGSSEDLARTCHAHPTMSEAVRESALATFAKPIHM</sequence>
<feature type="binding site" evidence="12">
    <location>
        <begin position="321"/>
        <end position="324"/>
    </location>
    <ligand>
        <name>FAD</name>
        <dbReference type="ChEBI" id="CHEBI:57692"/>
    </ligand>
</feature>
<dbReference type="PANTHER" id="PTHR22912">
    <property type="entry name" value="DISULFIDE OXIDOREDUCTASE"/>
    <property type="match status" value="1"/>
</dbReference>
<feature type="binding site" evidence="12">
    <location>
        <position position="274"/>
    </location>
    <ligand>
        <name>NAD(+)</name>
        <dbReference type="ChEBI" id="CHEBI:57540"/>
    </ligand>
</feature>
<feature type="binding site" evidence="12">
    <location>
        <position position="50"/>
    </location>
    <ligand>
        <name>FAD</name>
        <dbReference type="ChEBI" id="CHEBI:57692"/>
    </ligand>
</feature>
<keyword evidence="7 12" id="KW-0520">NAD</keyword>
<dbReference type="GO" id="GO:0006103">
    <property type="term" value="P:2-oxoglutarate metabolic process"/>
    <property type="evidence" value="ECO:0007669"/>
    <property type="project" value="TreeGrafter"/>
</dbReference>
<feature type="binding site" evidence="12">
    <location>
        <position position="315"/>
    </location>
    <ligand>
        <name>FAD</name>
        <dbReference type="ChEBI" id="CHEBI:57692"/>
    </ligand>
</feature>
<evidence type="ECO:0000256" key="4">
    <source>
        <dbReference type="ARBA" id="ARBA00022630"/>
    </source>
</evidence>
<keyword evidence="8" id="KW-1015">Disulfide bond</keyword>
<keyword evidence="5 12" id="KW-0274">FAD</keyword>
<dbReference type="InterPro" id="IPR050151">
    <property type="entry name" value="Class-I_Pyr_Nuc-Dis_Oxidored"/>
</dbReference>
<gene>
    <name evidence="17" type="ORF">F7Q93_04985</name>
</gene>
<dbReference type="EMBL" id="VZPE01000002">
    <property type="protein sequence ID" value="KAB0572197.1"/>
    <property type="molecule type" value="Genomic_DNA"/>
</dbReference>
<dbReference type="FunFam" id="3.30.390.30:FF:000001">
    <property type="entry name" value="Dihydrolipoyl dehydrogenase"/>
    <property type="match status" value="1"/>
</dbReference>
<evidence type="ECO:0000259" key="15">
    <source>
        <dbReference type="Pfam" id="PF02852"/>
    </source>
</evidence>
<dbReference type="SUPFAM" id="SSF51905">
    <property type="entry name" value="FAD/NAD(P)-binding domain"/>
    <property type="match status" value="1"/>
</dbReference>
<feature type="domain" description="FAD/NAD(P)-binding" evidence="16">
    <location>
        <begin position="3"/>
        <end position="330"/>
    </location>
</feature>
<evidence type="ECO:0000256" key="1">
    <source>
        <dbReference type="ARBA" id="ARBA00007532"/>
    </source>
</evidence>
<dbReference type="GO" id="GO:0005737">
    <property type="term" value="C:cytoplasm"/>
    <property type="evidence" value="ECO:0007669"/>
    <property type="project" value="UniProtKB-ARBA"/>
</dbReference>
<protein>
    <recommendedName>
        <fullName evidence="3 14">Dihydrolipoyl dehydrogenase</fullName>
        <ecNumber evidence="2 14">1.8.1.4</ecNumber>
    </recommendedName>
</protein>
<feature type="domain" description="Pyridine nucleotide-disulphide oxidoreductase dimerisation" evidence="15">
    <location>
        <begin position="349"/>
        <end position="457"/>
    </location>
</feature>
<feature type="binding site" evidence="12">
    <location>
        <begin position="143"/>
        <end position="145"/>
    </location>
    <ligand>
        <name>FAD</name>
        <dbReference type="ChEBI" id="CHEBI:57692"/>
    </ligand>
</feature>
<keyword evidence="9 14" id="KW-0676">Redox-active center</keyword>
<dbReference type="Pfam" id="PF02852">
    <property type="entry name" value="Pyr_redox_dim"/>
    <property type="match status" value="1"/>
</dbReference>
<evidence type="ECO:0000256" key="7">
    <source>
        <dbReference type="ARBA" id="ARBA00023027"/>
    </source>
</evidence>
<evidence type="ECO:0000256" key="5">
    <source>
        <dbReference type="ARBA" id="ARBA00022827"/>
    </source>
</evidence>
<proteinExistence type="inferred from homology"/>
<dbReference type="InterPro" id="IPR036188">
    <property type="entry name" value="FAD/NAD-bd_sf"/>
</dbReference>
<feature type="binding site" evidence="12">
    <location>
        <position position="114"/>
    </location>
    <ligand>
        <name>FAD</name>
        <dbReference type="ChEBI" id="CHEBI:57692"/>
    </ligand>
</feature>
<dbReference type="Gene3D" id="3.50.50.60">
    <property type="entry name" value="FAD/NAD(P)-binding domain"/>
    <property type="match status" value="2"/>
</dbReference>
<dbReference type="PRINTS" id="PR00411">
    <property type="entry name" value="PNDRDTASEI"/>
</dbReference>
<evidence type="ECO:0000256" key="3">
    <source>
        <dbReference type="ARBA" id="ARBA00016961"/>
    </source>
</evidence>
<dbReference type="PROSITE" id="PS00076">
    <property type="entry name" value="PYRIDINE_REDOX_1"/>
    <property type="match status" value="1"/>
</dbReference>
<feature type="disulfide bond" description="Redox-active" evidence="13">
    <location>
        <begin position="41"/>
        <end position="46"/>
    </location>
</feature>
<comment type="cofactor">
    <cofactor evidence="12 14">
        <name>FAD</name>
        <dbReference type="ChEBI" id="CHEBI:57692"/>
    </cofactor>
    <text evidence="12 14">Binds 1 FAD per subunit.</text>
</comment>
<evidence type="ECO:0000256" key="8">
    <source>
        <dbReference type="ARBA" id="ARBA00023157"/>
    </source>
</evidence>
<dbReference type="PIRSF" id="PIRSF000350">
    <property type="entry name" value="Mercury_reductase_MerA"/>
    <property type="match status" value="1"/>
</dbReference>
<evidence type="ECO:0000256" key="13">
    <source>
        <dbReference type="PIRSR" id="PIRSR000350-4"/>
    </source>
</evidence>
<keyword evidence="12" id="KW-0547">Nucleotide-binding</keyword>
<dbReference type="EC" id="1.8.1.4" evidence="2 14"/>
<dbReference type="AlphaFoldDB" id="A0A643F2A3"/>
<dbReference type="InterPro" id="IPR023753">
    <property type="entry name" value="FAD/NAD-binding_dom"/>
</dbReference>
<feature type="active site" description="Proton acceptor" evidence="11">
    <location>
        <position position="447"/>
    </location>
</feature>
<dbReference type="RefSeq" id="WP_128093577.1">
    <property type="nucleotide sequence ID" value="NZ_JBHEEN010000003.1"/>
</dbReference>
<dbReference type="InterPro" id="IPR001100">
    <property type="entry name" value="Pyr_nuc-diS_OxRdtase"/>
</dbReference>
<dbReference type="PRINTS" id="PR00368">
    <property type="entry name" value="FADPNR"/>
</dbReference>
<dbReference type="InterPro" id="IPR006258">
    <property type="entry name" value="Lipoamide_DH"/>
</dbReference>
<dbReference type="Gene3D" id="3.30.390.30">
    <property type="match status" value="1"/>
</dbReference>
<dbReference type="NCBIfam" id="TIGR01350">
    <property type="entry name" value="lipoamide_DH"/>
    <property type="match status" value="1"/>
</dbReference>
<comment type="similarity">
    <text evidence="1 14">Belongs to the class-I pyridine nucleotide-disulfide oxidoreductase family.</text>
</comment>
<comment type="miscellaneous">
    <text evidence="14">The active site is a redox-active disulfide bond.</text>
</comment>
<keyword evidence="4 14" id="KW-0285">Flavoprotein</keyword>
<evidence type="ECO:0000256" key="9">
    <source>
        <dbReference type="ARBA" id="ARBA00023284"/>
    </source>
</evidence>
<evidence type="ECO:0000259" key="16">
    <source>
        <dbReference type="Pfam" id="PF07992"/>
    </source>
</evidence>
<dbReference type="InterPro" id="IPR012999">
    <property type="entry name" value="Pyr_OxRdtase_I_AS"/>
</dbReference>
<organism evidence="17">
    <name type="scientific">Brucella pituitosa</name>
    <dbReference type="NCBI Taxonomy" id="571256"/>
    <lineage>
        <taxon>Bacteria</taxon>
        <taxon>Pseudomonadati</taxon>
        <taxon>Pseudomonadota</taxon>
        <taxon>Alphaproteobacteria</taxon>
        <taxon>Hyphomicrobiales</taxon>
        <taxon>Brucellaceae</taxon>
        <taxon>Brucella/Ochrobactrum group</taxon>
        <taxon>Brucella</taxon>
    </lineage>
</organism>
<evidence type="ECO:0000256" key="2">
    <source>
        <dbReference type="ARBA" id="ARBA00012608"/>
    </source>
</evidence>
<comment type="catalytic activity">
    <reaction evidence="10 14">
        <text>N(6)-[(R)-dihydrolipoyl]-L-lysyl-[protein] + NAD(+) = N(6)-[(R)-lipoyl]-L-lysyl-[protein] + NADH + H(+)</text>
        <dbReference type="Rhea" id="RHEA:15045"/>
        <dbReference type="Rhea" id="RHEA-COMP:10474"/>
        <dbReference type="Rhea" id="RHEA-COMP:10475"/>
        <dbReference type="ChEBI" id="CHEBI:15378"/>
        <dbReference type="ChEBI" id="CHEBI:57540"/>
        <dbReference type="ChEBI" id="CHEBI:57945"/>
        <dbReference type="ChEBI" id="CHEBI:83099"/>
        <dbReference type="ChEBI" id="CHEBI:83100"/>
        <dbReference type="EC" id="1.8.1.4"/>
    </reaction>
</comment>
<dbReference type="FunFam" id="3.50.50.60:FF:000001">
    <property type="entry name" value="Dihydrolipoyl dehydrogenase, mitochondrial"/>
    <property type="match status" value="1"/>
</dbReference>
<evidence type="ECO:0000256" key="11">
    <source>
        <dbReference type="PIRSR" id="PIRSR000350-2"/>
    </source>
</evidence>
<comment type="caution">
    <text evidence="17">The sequence shown here is derived from an EMBL/GenBank/DDBJ whole genome shotgun (WGS) entry which is preliminary data.</text>
</comment>
<keyword evidence="6 14" id="KW-0560">Oxidoreductase</keyword>
<dbReference type="InterPro" id="IPR016156">
    <property type="entry name" value="FAD/NAD-linked_Rdtase_dimer_sf"/>
</dbReference>
<evidence type="ECO:0000256" key="10">
    <source>
        <dbReference type="ARBA" id="ARBA00049187"/>
    </source>
</evidence>
<evidence type="ECO:0000256" key="12">
    <source>
        <dbReference type="PIRSR" id="PIRSR000350-3"/>
    </source>
</evidence>
<dbReference type="Pfam" id="PF07992">
    <property type="entry name" value="Pyr_redox_2"/>
    <property type="match status" value="1"/>
</dbReference>
<evidence type="ECO:0000256" key="14">
    <source>
        <dbReference type="RuleBase" id="RU003692"/>
    </source>
</evidence>
<evidence type="ECO:0000256" key="6">
    <source>
        <dbReference type="ARBA" id="ARBA00023002"/>
    </source>
</evidence>
<dbReference type="PANTHER" id="PTHR22912:SF151">
    <property type="entry name" value="DIHYDROLIPOYL DEHYDROGENASE, MITOCHONDRIAL"/>
    <property type="match status" value="1"/>
</dbReference>
<accession>A0A643F2A3</accession>
<dbReference type="InterPro" id="IPR004099">
    <property type="entry name" value="Pyr_nucl-diS_OxRdtase_dimer"/>
</dbReference>
<feature type="binding site" evidence="12">
    <location>
        <position position="205"/>
    </location>
    <ligand>
        <name>NAD(+)</name>
        <dbReference type="ChEBI" id="CHEBI:57540"/>
    </ligand>
</feature>